<organism evidence="2 3">
    <name type="scientific">Pneumocystis jirovecii (strain RU7)</name>
    <name type="common">Human pneumocystis pneumonia agent</name>
    <dbReference type="NCBI Taxonomy" id="1408657"/>
    <lineage>
        <taxon>Eukaryota</taxon>
        <taxon>Fungi</taxon>
        <taxon>Dikarya</taxon>
        <taxon>Ascomycota</taxon>
        <taxon>Taphrinomycotina</taxon>
        <taxon>Pneumocystomycetes</taxon>
        <taxon>Pneumocystaceae</taxon>
        <taxon>Pneumocystis</taxon>
    </lineage>
</organism>
<feature type="transmembrane region" description="Helical" evidence="1">
    <location>
        <begin position="991"/>
        <end position="1010"/>
    </location>
</feature>
<dbReference type="AlphaFoldDB" id="A0A0W4ZQB7"/>
<proteinExistence type="predicted"/>
<dbReference type="Pfam" id="PF02349">
    <property type="entry name" value="MSG"/>
    <property type="match status" value="3"/>
</dbReference>
<comment type="caution">
    <text evidence="2">The sequence shown here is derived from an EMBL/GenBank/DDBJ whole genome shotgun (WGS) entry which is preliminary data.</text>
</comment>
<evidence type="ECO:0000313" key="3">
    <source>
        <dbReference type="Proteomes" id="UP000053447"/>
    </source>
</evidence>
<keyword evidence="1" id="KW-1133">Transmembrane helix</keyword>
<keyword evidence="1" id="KW-0812">Transmembrane</keyword>
<evidence type="ECO:0000256" key="1">
    <source>
        <dbReference type="SAM" id="Phobius"/>
    </source>
</evidence>
<keyword evidence="1" id="KW-0472">Membrane</keyword>
<keyword evidence="3" id="KW-1185">Reference proteome</keyword>
<sequence>MKRFTLFCFLRIAYTFSKNNEPTLLDTSLDSLDLIGKDKVLTLLLGKEAISDQCVPKLQEYCKNLKNMALEPKNVHPALGGLCGNEDEECNNYKNRINTILTGIKESLMRIYEKLNTDGSTLDQNECNYSYFRCFFFWHFPDFLTICNLIIEKCYEKMSQHLAYKVLFKSLTGNLKNQTTCEINLKEPCSKFSTESYYLAWYCFWKRTTCMTLIKKAQDNCKALNNSIENALKDHTLEKQCHSLLQRCYIHFPDCEETLNCENFKKRCEEKGITYSPFHDGLFFDPIGLPPTLEKRIGFQQIFAKAAATGILVSKPTITKSYRFLLLSLHNKQISAVAGCVYYLNRCAFKQLSEELANMCNATNIVEICVELSKQVPEECNSLELALKNKGLFNMSATDKSDLYTLHGLSKIVPEEDYASLVLDCYHLESLCNQSIMDSCNNLRQVYHRSQFYNIAKDKLEKELFGLFRNLSSSGVKECAVKLTQKCQIARNNTIDILALCLKPEEACKIFAEDVKRKSLHLRHVLDKVRDYPQEKDCLVLEEKCEDLTKDFEELNGPCTTLKRNCAHLRNAKKLKDSLLSKNADILANVDNCTAYLNMKCPRWLKRETNLFNLICIEHHKSCIIMTEDMQNHCSAFKENMKSQDVVKKSEDSEKRGDICFFWGGYCEMFMKSCPHKLEQNDTDINGLCAELKKNCRTFYKKELLLKDLMYIMKGFLTDKNVCSKQLSSYCSNSTQSNKTLKNLCIEYKDEKDKTCDRLVNRTKIFCNIFLIRLDKTSSDLENRAYEFKKIKKQAVKAVSDSGLLLAIPQTKDKQNHYPTNTHSNITAYIRLMRRKNILNLQPSIRQGLAFDLMSLVIELYLEAKGICDHFIRMCVFENDCPKFKDSCKKIHNYCKEFELPKATPFVTTSISTITMTESIITGKGCMVYHVRTSLVMHKSASTKTKINTLVATVTQKCNPVPCIMEKETQTKKVKPSGETSNKILNKGIKISGLGIINIIIIWIVGIFAII</sequence>
<evidence type="ECO:0008006" key="4">
    <source>
        <dbReference type="Google" id="ProtNLM"/>
    </source>
</evidence>
<dbReference type="InterPro" id="IPR003330">
    <property type="entry name" value="MSG"/>
</dbReference>
<dbReference type="GeneID" id="28940372"/>
<evidence type="ECO:0000313" key="2">
    <source>
        <dbReference type="EMBL" id="KTW30571.1"/>
    </source>
</evidence>
<dbReference type="EMBL" id="LFWA01000007">
    <property type="protein sequence ID" value="KTW30571.1"/>
    <property type="molecule type" value="Genomic_DNA"/>
</dbReference>
<name>A0A0W4ZQB7_PNEJ7</name>
<dbReference type="VEuPathDB" id="FungiDB:T551_01854"/>
<accession>A0A0W4ZQB7</accession>
<protein>
    <recommendedName>
        <fullName evidence="4">Major surface glycoprotein 2 C-terminal domain-containing protein</fullName>
    </recommendedName>
</protein>
<dbReference type="Proteomes" id="UP000053447">
    <property type="component" value="Unassembled WGS sequence"/>
</dbReference>
<reference evidence="3" key="1">
    <citation type="journal article" date="2016" name="Nat. Commun.">
        <title>Genome analysis of three Pneumocystis species reveals adaptation mechanisms to life exclusively in mammalian hosts.</title>
        <authorList>
            <person name="Ma L."/>
            <person name="Chen Z."/>
            <person name="Huang D.W."/>
            <person name="Kutty G."/>
            <person name="Ishihara M."/>
            <person name="Wang H."/>
            <person name="Abouelleil A."/>
            <person name="Bishop L."/>
            <person name="Davey E."/>
            <person name="Deng R."/>
            <person name="Deng X."/>
            <person name="Fan L."/>
            <person name="Fantoni G."/>
            <person name="Fitzgerald M."/>
            <person name="Gogineni E."/>
            <person name="Goldberg J.M."/>
            <person name="Handley G."/>
            <person name="Hu X."/>
            <person name="Huber C."/>
            <person name="Jiao X."/>
            <person name="Jones K."/>
            <person name="Levin J.Z."/>
            <person name="Liu Y."/>
            <person name="Macdonald P."/>
            <person name="Melnikov A."/>
            <person name="Raley C."/>
            <person name="Sassi M."/>
            <person name="Sherman B.T."/>
            <person name="Song X."/>
            <person name="Sykes S."/>
            <person name="Tran B."/>
            <person name="Walsh L."/>
            <person name="Xia Y."/>
            <person name="Yang J."/>
            <person name="Young S."/>
            <person name="Zeng Q."/>
            <person name="Zheng X."/>
            <person name="Stephens R."/>
            <person name="Nusbaum C."/>
            <person name="Birren B.W."/>
            <person name="Azadi P."/>
            <person name="Lempicki R.A."/>
            <person name="Cuomo C.A."/>
            <person name="Kovacs J.A."/>
        </authorList>
    </citation>
    <scope>NUCLEOTIDE SEQUENCE [LARGE SCALE GENOMIC DNA]</scope>
    <source>
        <strain evidence="3">RU7</strain>
    </source>
</reference>
<dbReference type="RefSeq" id="XP_018229862.1">
    <property type="nucleotide sequence ID" value="XM_018374117.1"/>
</dbReference>
<gene>
    <name evidence="2" type="ORF">T551_01854</name>
</gene>